<reference evidence="2 3" key="1">
    <citation type="submission" date="2022-12" db="EMBL/GenBank/DDBJ databases">
        <title>Chromosome-level genome of Tegillarca granosa.</title>
        <authorList>
            <person name="Kim J."/>
        </authorList>
    </citation>
    <scope>NUCLEOTIDE SEQUENCE [LARGE SCALE GENOMIC DNA]</scope>
    <source>
        <strain evidence="2">Teg-2019</strain>
        <tissue evidence="2">Adductor muscle</tissue>
    </source>
</reference>
<organism evidence="2 3">
    <name type="scientific">Tegillarca granosa</name>
    <name type="common">Malaysian cockle</name>
    <name type="synonym">Anadara granosa</name>
    <dbReference type="NCBI Taxonomy" id="220873"/>
    <lineage>
        <taxon>Eukaryota</taxon>
        <taxon>Metazoa</taxon>
        <taxon>Spiralia</taxon>
        <taxon>Lophotrochozoa</taxon>
        <taxon>Mollusca</taxon>
        <taxon>Bivalvia</taxon>
        <taxon>Autobranchia</taxon>
        <taxon>Pteriomorphia</taxon>
        <taxon>Arcoida</taxon>
        <taxon>Arcoidea</taxon>
        <taxon>Arcidae</taxon>
        <taxon>Tegillarca</taxon>
    </lineage>
</organism>
<feature type="transmembrane region" description="Helical" evidence="1">
    <location>
        <begin position="111"/>
        <end position="130"/>
    </location>
</feature>
<keyword evidence="1" id="KW-0472">Membrane</keyword>
<keyword evidence="1" id="KW-0812">Transmembrane</keyword>
<keyword evidence="1" id="KW-1133">Transmembrane helix</keyword>
<sequence>MEETEEKIKDWPQAHSNYAKFVKTQKIKFFLSVDEKQFFSTKNKIFLSVDEKQFFSTIPSAQSFLFPFQRTILVIISWKIYKNCVIYKIITALYAFLLKAINLTIFQETFTIIWCIIISLFFLIFFYKIFA</sequence>
<comment type="caution">
    <text evidence="2">The sequence shown here is derived from an EMBL/GenBank/DDBJ whole genome shotgun (WGS) entry which is preliminary data.</text>
</comment>
<feature type="transmembrane region" description="Helical" evidence="1">
    <location>
        <begin position="85"/>
        <end position="105"/>
    </location>
</feature>
<keyword evidence="3" id="KW-1185">Reference proteome</keyword>
<proteinExistence type="predicted"/>
<protein>
    <submittedName>
        <fullName evidence="2">Uncharacterized protein</fullName>
    </submittedName>
</protein>
<dbReference type="EMBL" id="JARBDR010000246">
    <property type="protein sequence ID" value="KAJ8317177.1"/>
    <property type="molecule type" value="Genomic_DNA"/>
</dbReference>
<dbReference type="Proteomes" id="UP001217089">
    <property type="component" value="Unassembled WGS sequence"/>
</dbReference>
<evidence type="ECO:0000313" key="3">
    <source>
        <dbReference type="Proteomes" id="UP001217089"/>
    </source>
</evidence>
<gene>
    <name evidence="2" type="ORF">KUTeg_005081</name>
</gene>
<evidence type="ECO:0000256" key="1">
    <source>
        <dbReference type="SAM" id="Phobius"/>
    </source>
</evidence>
<name>A0ABQ9FKQ9_TEGGR</name>
<accession>A0ABQ9FKQ9</accession>
<evidence type="ECO:0000313" key="2">
    <source>
        <dbReference type="EMBL" id="KAJ8317177.1"/>
    </source>
</evidence>